<evidence type="ECO:0000256" key="2">
    <source>
        <dbReference type="ARBA" id="ARBA00022448"/>
    </source>
</evidence>
<dbReference type="InterPro" id="IPR027417">
    <property type="entry name" value="P-loop_NTPase"/>
</dbReference>
<dbReference type="GO" id="GO:0016887">
    <property type="term" value="F:ATP hydrolysis activity"/>
    <property type="evidence" value="ECO:0007669"/>
    <property type="project" value="InterPro"/>
</dbReference>
<dbReference type="PANTHER" id="PTHR43820:SF4">
    <property type="entry name" value="HIGH-AFFINITY BRANCHED-CHAIN AMINO ACID TRANSPORT ATP-BINDING PROTEIN LIVF"/>
    <property type="match status" value="1"/>
</dbReference>
<feature type="domain" description="ABC transporter" evidence="6">
    <location>
        <begin position="7"/>
        <end position="238"/>
    </location>
</feature>
<keyword evidence="4 7" id="KW-0067">ATP-binding</keyword>
<accession>A0A7W6J7D6</accession>
<dbReference type="GO" id="GO:0015658">
    <property type="term" value="F:branched-chain amino acid transmembrane transporter activity"/>
    <property type="evidence" value="ECO:0007669"/>
    <property type="project" value="TreeGrafter"/>
</dbReference>
<dbReference type="Gene3D" id="3.40.50.300">
    <property type="entry name" value="P-loop containing nucleotide triphosphate hydrolases"/>
    <property type="match status" value="1"/>
</dbReference>
<keyword evidence="5" id="KW-0029">Amino-acid transport</keyword>
<dbReference type="Proteomes" id="UP000528286">
    <property type="component" value="Unassembled WGS sequence"/>
</dbReference>
<dbReference type="RefSeq" id="WP_183367425.1">
    <property type="nucleotide sequence ID" value="NZ_JACIEZ010000007.1"/>
</dbReference>
<reference evidence="7 8" key="1">
    <citation type="submission" date="2020-08" db="EMBL/GenBank/DDBJ databases">
        <title>Genomic Encyclopedia of Type Strains, Phase IV (KMG-IV): sequencing the most valuable type-strain genomes for metagenomic binning, comparative biology and taxonomic classification.</title>
        <authorList>
            <person name="Goeker M."/>
        </authorList>
    </citation>
    <scope>NUCLEOTIDE SEQUENCE [LARGE SCALE GENOMIC DNA]</scope>
    <source>
        <strain evidence="7 8">DSM 29853</strain>
    </source>
</reference>
<dbReference type="InterPro" id="IPR003439">
    <property type="entry name" value="ABC_transporter-like_ATP-bd"/>
</dbReference>
<comment type="caution">
    <text evidence="7">The sequence shown here is derived from an EMBL/GenBank/DDBJ whole genome shotgun (WGS) entry which is preliminary data.</text>
</comment>
<organism evidence="7 8">
    <name type="scientific">Gellertiella hungarica</name>
    <dbReference type="NCBI Taxonomy" id="1572859"/>
    <lineage>
        <taxon>Bacteria</taxon>
        <taxon>Pseudomonadati</taxon>
        <taxon>Pseudomonadota</taxon>
        <taxon>Alphaproteobacteria</taxon>
        <taxon>Hyphomicrobiales</taxon>
        <taxon>Rhizobiaceae</taxon>
        <taxon>Gellertiella</taxon>
    </lineage>
</organism>
<dbReference type="GO" id="GO:0015807">
    <property type="term" value="P:L-amino acid transport"/>
    <property type="evidence" value="ECO:0007669"/>
    <property type="project" value="TreeGrafter"/>
</dbReference>
<sequence>MTASPLLDVAGLNVRYGYVEAVRGISFSVAPGEILALIGANGAGKTSTLSALSGLTPATGRIAYRGTDISGLGAEKRSGLGIALTPEGRRVFPSLTVAENLLLGGAAHKGKHDPAAKREEMLSLFPILKERYHQRAGLLSGGEQQMLAIARSLMSAPDLLLLDEPSLGLAPQIVDQVFELIVKLNGTGLTILLVEQNASRALEIAHHALVLANGAVALSGKASDLLASPDIRAAYLSA</sequence>
<name>A0A7W6J7D6_9HYPH</name>
<keyword evidence="8" id="KW-1185">Reference proteome</keyword>
<dbReference type="PROSITE" id="PS50893">
    <property type="entry name" value="ABC_TRANSPORTER_2"/>
    <property type="match status" value="1"/>
</dbReference>
<comment type="similarity">
    <text evidence="1">Belongs to the ABC transporter superfamily.</text>
</comment>
<evidence type="ECO:0000256" key="5">
    <source>
        <dbReference type="ARBA" id="ARBA00022970"/>
    </source>
</evidence>
<dbReference type="Pfam" id="PF00005">
    <property type="entry name" value="ABC_tran"/>
    <property type="match status" value="1"/>
</dbReference>
<dbReference type="AlphaFoldDB" id="A0A7W6J7D6"/>
<evidence type="ECO:0000256" key="3">
    <source>
        <dbReference type="ARBA" id="ARBA00022741"/>
    </source>
</evidence>
<dbReference type="CDD" id="cd03224">
    <property type="entry name" value="ABC_TM1139_LivF_branched"/>
    <property type="match status" value="1"/>
</dbReference>
<keyword evidence="3" id="KW-0547">Nucleotide-binding</keyword>
<dbReference type="GO" id="GO:0005524">
    <property type="term" value="F:ATP binding"/>
    <property type="evidence" value="ECO:0007669"/>
    <property type="project" value="UniProtKB-KW"/>
</dbReference>
<dbReference type="InterPro" id="IPR017871">
    <property type="entry name" value="ABC_transporter-like_CS"/>
</dbReference>
<gene>
    <name evidence="7" type="ORF">GGR23_003367</name>
</gene>
<dbReference type="InterPro" id="IPR052156">
    <property type="entry name" value="BCAA_Transport_ATP-bd_LivF"/>
</dbReference>
<dbReference type="EMBL" id="JACIEZ010000007">
    <property type="protein sequence ID" value="MBB4066154.1"/>
    <property type="molecule type" value="Genomic_DNA"/>
</dbReference>
<dbReference type="PANTHER" id="PTHR43820">
    <property type="entry name" value="HIGH-AFFINITY BRANCHED-CHAIN AMINO ACID TRANSPORT ATP-BINDING PROTEIN LIVF"/>
    <property type="match status" value="1"/>
</dbReference>
<evidence type="ECO:0000256" key="4">
    <source>
        <dbReference type="ARBA" id="ARBA00022840"/>
    </source>
</evidence>
<dbReference type="SUPFAM" id="SSF52540">
    <property type="entry name" value="P-loop containing nucleoside triphosphate hydrolases"/>
    <property type="match status" value="1"/>
</dbReference>
<evidence type="ECO:0000313" key="7">
    <source>
        <dbReference type="EMBL" id="MBB4066154.1"/>
    </source>
</evidence>
<keyword evidence="2" id="KW-0813">Transport</keyword>
<evidence type="ECO:0000313" key="8">
    <source>
        <dbReference type="Proteomes" id="UP000528286"/>
    </source>
</evidence>
<evidence type="ECO:0000256" key="1">
    <source>
        <dbReference type="ARBA" id="ARBA00005417"/>
    </source>
</evidence>
<dbReference type="PROSITE" id="PS00211">
    <property type="entry name" value="ABC_TRANSPORTER_1"/>
    <property type="match status" value="1"/>
</dbReference>
<protein>
    <submittedName>
        <fullName evidence="7">Branched-chain amino acid transport system ATP-binding protein</fullName>
    </submittedName>
</protein>
<dbReference type="InterPro" id="IPR003593">
    <property type="entry name" value="AAA+_ATPase"/>
</dbReference>
<evidence type="ECO:0000259" key="6">
    <source>
        <dbReference type="PROSITE" id="PS50893"/>
    </source>
</evidence>
<dbReference type="SMART" id="SM00382">
    <property type="entry name" value="AAA"/>
    <property type="match status" value="1"/>
</dbReference>
<proteinExistence type="inferred from homology"/>